<keyword evidence="1" id="KW-0812">Transmembrane</keyword>
<dbReference type="Pfam" id="PF02995">
    <property type="entry name" value="DUF229"/>
    <property type="match status" value="2"/>
</dbReference>
<sequence>MFELVHLRVTAMVAKRRLTPLRVLKVFALLTLTVVTFFVLHRIHVDKYALDSVIRIPNILPLRNINLQNQENLKKSRCTLRRLLRETKSSELAACRRVQPVPGSCDEAEQLFHSKSPATCHHQRKLELCKINQSAGGYVQCQADICLSLISVGTVRTDNGRVKWQKFNSTSSAEKYISSLLHPSTHKLHFGFCYIACETVSDEFRINNFINQFWYDDDFHELEEVQILLLPPSHAELPVHSSRDGTSRVNKNVNINMIFTDSVSHQHFLRSLPQTVKLLQTLHQNMSHKVSVMEFDLVQGVRSRTFETLQLLFSGRIDPSARPFSTLELPPEPLKTEVLLQRLKQEGYTTLWLEDMCYRWEWGLSKDLRVFNKSLSREESWDRLQKALVKAGIDSMEVTLAMCKILNDNGVPDIFHGPDAVCYNGKHQHEYLFDYLLLYQKEMLDLKQSFFTFLETNIGHEDTGLRVQSLDSTLSSYLQQAAQQENTLTVLFSDHGNAYGMFVEKSMEGHIEMFHPYIFLIIPENVASHLGSASMSALLINQHRLISHLDLYYTLKALVTNFTLEVDKAHEHYEVKRWGLLEIVSPNRTCDHIPRIMPNLCICTNFDMEVRKDSYHALFAHLALGLLNNEIQHQFHQGWSDHGLWRGFGHCQQIYLVDFTNIRKTFHGNNTITLKMDILALPKELAGQQAVNGQGATVYLSSTIFSSRYFLDSGLTILLV</sequence>
<dbReference type="EMBL" id="PZQS01000003">
    <property type="protein sequence ID" value="PVD34174.1"/>
    <property type="molecule type" value="Genomic_DNA"/>
</dbReference>
<feature type="transmembrane region" description="Helical" evidence="1">
    <location>
        <begin position="21"/>
        <end position="40"/>
    </location>
</feature>
<dbReference type="GO" id="GO:0005615">
    <property type="term" value="C:extracellular space"/>
    <property type="evidence" value="ECO:0007669"/>
    <property type="project" value="TreeGrafter"/>
</dbReference>
<keyword evidence="3" id="KW-1185">Reference proteome</keyword>
<comment type="caution">
    <text evidence="2">The sequence shown here is derived from an EMBL/GenBank/DDBJ whole genome shotgun (WGS) entry which is preliminary data.</text>
</comment>
<dbReference type="Gene3D" id="3.40.720.10">
    <property type="entry name" value="Alkaline Phosphatase, subunit A"/>
    <property type="match status" value="1"/>
</dbReference>
<organism evidence="2 3">
    <name type="scientific">Pomacea canaliculata</name>
    <name type="common">Golden apple snail</name>
    <dbReference type="NCBI Taxonomy" id="400727"/>
    <lineage>
        <taxon>Eukaryota</taxon>
        <taxon>Metazoa</taxon>
        <taxon>Spiralia</taxon>
        <taxon>Lophotrochozoa</taxon>
        <taxon>Mollusca</taxon>
        <taxon>Gastropoda</taxon>
        <taxon>Caenogastropoda</taxon>
        <taxon>Architaenioglossa</taxon>
        <taxon>Ampullarioidea</taxon>
        <taxon>Ampullariidae</taxon>
        <taxon>Pomacea</taxon>
    </lineage>
</organism>
<gene>
    <name evidence="2" type="ORF">C0Q70_05437</name>
</gene>
<dbReference type="PANTHER" id="PTHR10974">
    <property type="entry name" value="FI08016P-RELATED"/>
    <property type="match status" value="1"/>
</dbReference>
<protein>
    <submittedName>
        <fullName evidence="2">Uncharacterized protein</fullName>
    </submittedName>
</protein>
<dbReference type="InterPro" id="IPR004245">
    <property type="entry name" value="DUF229"/>
</dbReference>
<dbReference type="SUPFAM" id="SSF53649">
    <property type="entry name" value="Alkaline phosphatase-like"/>
    <property type="match status" value="1"/>
</dbReference>
<dbReference type="InterPro" id="IPR017850">
    <property type="entry name" value="Alkaline_phosphatase_core_sf"/>
</dbReference>
<dbReference type="PANTHER" id="PTHR10974:SF39">
    <property type="entry name" value="E2F TRANSCRIPTION FACTOR CC-MB DOMAIN-CONTAINING PROTEIN"/>
    <property type="match status" value="1"/>
</dbReference>
<evidence type="ECO:0000313" key="2">
    <source>
        <dbReference type="EMBL" id="PVD34174.1"/>
    </source>
</evidence>
<dbReference type="Proteomes" id="UP000245119">
    <property type="component" value="Linkage Group LG3"/>
</dbReference>
<reference evidence="2 3" key="1">
    <citation type="submission" date="2018-04" db="EMBL/GenBank/DDBJ databases">
        <title>The genome of golden apple snail Pomacea canaliculata provides insight into stress tolerance and invasive adaptation.</title>
        <authorList>
            <person name="Liu C."/>
            <person name="Liu B."/>
            <person name="Ren Y."/>
            <person name="Zhang Y."/>
            <person name="Wang H."/>
            <person name="Li S."/>
            <person name="Jiang F."/>
            <person name="Yin L."/>
            <person name="Zhang G."/>
            <person name="Qian W."/>
            <person name="Fan W."/>
        </authorList>
    </citation>
    <scope>NUCLEOTIDE SEQUENCE [LARGE SCALE GENOMIC DNA]</scope>
    <source>
        <strain evidence="2">SZHN2017</strain>
        <tissue evidence="2">Muscle</tissue>
    </source>
</reference>
<evidence type="ECO:0000256" key="1">
    <source>
        <dbReference type="SAM" id="Phobius"/>
    </source>
</evidence>
<proteinExistence type="predicted"/>
<dbReference type="AlphaFoldDB" id="A0A2T7PL97"/>
<accession>A0A2T7PL97</accession>
<dbReference type="OrthoDB" id="413313at2759"/>
<name>A0A2T7PL97_POMCA</name>
<evidence type="ECO:0000313" key="3">
    <source>
        <dbReference type="Proteomes" id="UP000245119"/>
    </source>
</evidence>
<keyword evidence="1" id="KW-0472">Membrane</keyword>
<keyword evidence="1" id="KW-1133">Transmembrane helix</keyword>